<keyword evidence="2" id="KW-1185">Reference proteome</keyword>
<reference evidence="1 2" key="1">
    <citation type="submission" date="2015-01" db="EMBL/GenBank/DDBJ databases">
        <title>Evolution of Trichinella species and genotypes.</title>
        <authorList>
            <person name="Korhonen P.K."/>
            <person name="Edoardo P."/>
            <person name="Giuseppe L.R."/>
            <person name="Gasser R.B."/>
        </authorList>
    </citation>
    <scope>NUCLEOTIDE SEQUENCE [LARGE SCALE GENOMIC DNA]</scope>
    <source>
        <strain evidence="1">ISS120</strain>
    </source>
</reference>
<protein>
    <submittedName>
        <fullName evidence="1">Uncharacterized protein</fullName>
    </submittedName>
</protein>
<organism evidence="1 2">
    <name type="scientific">Trichinella britovi</name>
    <name type="common">Parasitic roundworm</name>
    <dbReference type="NCBI Taxonomy" id="45882"/>
    <lineage>
        <taxon>Eukaryota</taxon>
        <taxon>Metazoa</taxon>
        <taxon>Ecdysozoa</taxon>
        <taxon>Nematoda</taxon>
        <taxon>Enoplea</taxon>
        <taxon>Dorylaimia</taxon>
        <taxon>Trichinellida</taxon>
        <taxon>Trichinellidae</taxon>
        <taxon>Trichinella</taxon>
    </lineage>
</organism>
<dbReference type="AlphaFoldDB" id="A0A0V1AJS4"/>
<dbReference type="EMBL" id="JYDI01002786">
    <property type="protein sequence ID" value="KRY24810.1"/>
    <property type="molecule type" value="Genomic_DNA"/>
</dbReference>
<gene>
    <name evidence="1" type="ORF">T03_12944</name>
</gene>
<accession>A0A0V1AJS4</accession>
<sequence>MSSALCTILIAMFFIDYALIRTCAVFVRICRGIHQPSIISDFLRNLIELPV</sequence>
<proteinExistence type="predicted"/>
<evidence type="ECO:0000313" key="1">
    <source>
        <dbReference type="EMBL" id="KRY24810.1"/>
    </source>
</evidence>
<evidence type="ECO:0000313" key="2">
    <source>
        <dbReference type="Proteomes" id="UP000054653"/>
    </source>
</evidence>
<name>A0A0V1AJS4_TRIBR</name>
<dbReference type="Proteomes" id="UP000054653">
    <property type="component" value="Unassembled WGS sequence"/>
</dbReference>
<comment type="caution">
    <text evidence="1">The sequence shown here is derived from an EMBL/GenBank/DDBJ whole genome shotgun (WGS) entry which is preliminary data.</text>
</comment>